<dbReference type="InterPro" id="IPR029039">
    <property type="entry name" value="Flavoprotein-like_sf"/>
</dbReference>
<evidence type="ECO:0000256" key="6">
    <source>
        <dbReference type="ARBA" id="ARBA00023004"/>
    </source>
</evidence>
<keyword evidence="7" id="KW-0411">Iron-sulfur</keyword>
<keyword evidence="10" id="KW-1185">Reference proteome</keyword>
<dbReference type="Pfam" id="PF00037">
    <property type="entry name" value="Fer4"/>
    <property type="match status" value="1"/>
</dbReference>
<dbReference type="GO" id="GO:0051539">
    <property type="term" value="F:4 iron, 4 sulfur cluster binding"/>
    <property type="evidence" value="ECO:0007669"/>
    <property type="project" value="UniProtKB-KW"/>
</dbReference>
<organism evidence="9 10">
    <name type="scientific">Clostridium homopropionicum DSM 5847</name>
    <dbReference type="NCBI Taxonomy" id="1121318"/>
    <lineage>
        <taxon>Bacteria</taxon>
        <taxon>Bacillati</taxon>
        <taxon>Bacillota</taxon>
        <taxon>Clostridia</taxon>
        <taxon>Eubacteriales</taxon>
        <taxon>Clostridiaceae</taxon>
        <taxon>Clostridium</taxon>
    </lineage>
</organism>
<dbReference type="InterPro" id="IPR017896">
    <property type="entry name" value="4Fe4S_Fe-S-bd"/>
</dbReference>
<evidence type="ECO:0000313" key="9">
    <source>
        <dbReference type="EMBL" id="KOA19774.1"/>
    </source>
</evidence>
<name>A0A0L6Z9X9_9CLOT</name>
<keyword evidence="6" id="KW-0408">Iron</keyword>
<dbReference type="STRING" id="36844.SAMN04488501_102130"/>
<dbReference type="PATRIC" id="fig|1121318.3.peg.1880"/>
<dbReference type="PANTHER" id="PTHR24960">
    <property type="entry name" value="PHOTOSYSTEM I IRON-SULFUR CENTER-RELATED"/>
    <property type="match status" value="1"/>
</dbReference>
<keyword evidence="4" id="KW-0004">4Fe-4S</keyword>
<sequence length="257" mass="29130">MSTIFYFSGTGNSLTTAKEISDKLQGKLIPIIQALSMENNHFEDIIGIVSPVYCMDLPKIVEDFLQNYKFKKQSYIFGIVTCAGADGLALNKMKTILDKRGFKLSYGNKVILPDNSIIFPTSNDKKMELLNNQQKVVNKIFTDISDRKTNSYEFKKSIRNQILSKGLKLGLNKIYKIQNKNINKEKCINCGTCEKLCPVSNINKTNGQYIIGKDCENCFACAHWCPQRAISIGKFAPNHKTHYTHPKITLKDILNRD</sequence>
<evidence type="ECO:0000256" key="7">
    <source>
        <dbReference type="ARBA" id="ARBA00023014"/>
    </source>
</evidence>
<feature type="domain" description="4Fe-4S ferredoxin-type" evidence="8">
    <location>
        <begin position="178"/>
        <end position="207"/>
    </location>
</feature>
<dbReference type="InterPro" id="IPR050157">
    <property type="entry name" value="PSI_iron-sulfur_center"/>
</dbReference>
<evidence type="ECO:0000256" key="2">
    <source>
        <dbReference type="ARBA" id="ARBA00003532"/>
    </source>
</evidence>
<evidence type="ECO:0000259" key="8">
    <source>
        <dbReference type="PROSITE" id="PS51379"/>
    </source>
</evidence>
<dbReference type="RefSeq" id="WP_052221403.1">
    <property type="nucleotide sequence ID" value="NZ_LHUR01000022.1"/>
</dbReference>
<keyword evidence="5" id="KW-0479">Metal-binding</keyword>
<dbReference type="Gene3D" id="3.30.70.20">
    <property type="match status" value="1"/>
</dbReference>
<dbReference type="AlphaFoldDB" id="A0A0L6Z9X9"/>
<comment type="caution">
    <text evidence="9">The sequence shown here is derived from an EMBL/GenBank/DDBJ whole genome shotgun (WGS) entry which is preliminary data.</text>
</comment>
<dbReference type="SUPFAM" id="SSF52218">
    <property type="entry name" value="Flavoproteins"/>
    <property type="match status" value="1"/>
</dbReference>
<dbReference type="Gene3D" id="3.40.50.360">
    <property type="match status" value="1"/>
</dbReference>
<dbReference type="InterPro" id="IPR017900">
    <property type="entry name" value="4Fe4S_Fe_S_CS"/>
</dbReference>
<dbReference type="SUPFAM" id="SSF54862">
    <property type="entry name" value="4Fe-4S ferredoxins"/>
    <property type="match status" value="1"/>
</dbReference>
<evidence type="ECO:0000256" key="1">
    <source>
        <dbReference type="ARBA" id="ARBA00001966"/>
    </source>
</evidence>
<dbReference type="PROSITE" id="PS51379">
    <property type="entry name" value="4FE4S_FER_2"/>
    <property type="match status" value="1"/>
</dbReference>
<dbReference type="NCBIfam" id="NF038196">
    <property type="entry name" value="ferrodoxin_EFR1"/>
    <property type="match status" value="1"/>
</dbReference>
<evidence type="ECO:0000313" key="10">
    <source>
        <dbReference type="Proteomes" id="UP000037043"/>
    </source>
</evidence>
<dbReference type="InterPro" id="IPR047964">
    <property type="entry name" value="EFR1-like"/>
</dbReference>
<dbReference type="Pfam" id="PF12724">
    <property type="entry name" value="Flavodoxin_5"/>
    <property type="match status" value="1"/>
</dbReference>
<dbReference type="EMBL" id="LHUR01000022">
    <property type="protein sequence ID" value="KOA19774.1"/>
    <property type="molecule type" value="Genomic_DNA"/>
</dbReference>
<evidence type="ECO:0000256" key="4">
    <source>
        <dbReference type="ARBA" id="ARBA00022485"/>
    </source>
</evidence>
<dbReference type="Proteomes" id="UP000037043">
    <property type="component" value="Unassembled WGS sequence"/>
</dbReference>
<proteinExistence type="predicted"/>
<accession>A0A0L6Z9X9</accession>
<dbReference type="PROSITE" id="PS00198">
    <property type="entry name" value="4FE4S_FER_1"/>
    <property type="match status" value="2"/>
</dbReference>
<comment type="cofactor">
    <cofactor evidence="1">
        <name>[4Fe-4S] cluster</name>
        <dbReference type="ChEBI" id="CHEBI:49883"/>
    </cofactor>
</comment>
<dbReference type="PANTHER" id="PTHR24960:SF79">
    <property type="entry name" value="PHOTOSYSTEM I IRON-SULFUR CENTER"/>
    <property type="match status" value="1"/>
</dbReference>
<reference evidence="10" key="1">
    <citation type="submission" date="2015-08" db="EMBL/GenBank/DDBJ databases">
        <title>Genome sequence of the strict anaerobe Clostridium homopropionicum LuHBu1 (DSM 5847T).</title>
        <authorList>
            <person name="Poehlein A."/>
            <person name="Beck M."/>
            <person name="Schiel-Bengelsdorf B."/>
            <person name="Bengelsdorf F.R."/>
            <person name="Daniel R."/>
            <person name="Duerre P."/>
        </authorList>
    </citation>
    <scope>NUCLEOTIDE SEQUENCE [LARGE SCALE GENOMIC DNA]</scope>
    <source>
        <strain evidence="10">DSM 5847</strain>
    </source>
</reference>
<comment type="function">
    <text evidence="2">Ferredoxins are iron-sulfur proteins that transfer electrons in a wide variety of metabolic reactions.</text>
</comment>
<protein>
    <recommendedName>
        <fullName evidence="3">Ferredoxin</fullName>
    </recommendedName>
</protein>
<evidence type="ECO:0000256" key="5">
    <source>
        <dbReference type="ARBA" id="ARBA00022723"/>
    </source>
</evidence>
<gene>
    <name evidence="9" type="ORF">CLHOM_18630</name>
</gene>
<dbReference type="InterPro" id="IPR026816">
    <property type="entry name" value="Flavodoxin_dom"/>
</dbReference>
<dbReference type="GO" id="GO:0046872">
    <property type="term" value="F:metal ion binding"/>
    <property type="evidence" value="ECO:0007669"/>
    <property type="project" value="UniProtKB-KW"/>
</dbReference>
<evidence type="ECO:0000256" key="3">
    <source>
        <dbReference type="ARBA" id="ARBA00013529"/>
    </source>
</evidence>